<feature type="transmembrane region" description="Helical" evidence="1">
    <location>
        <begin position="6"/>
        <end position="25"/>
    </location>
</feature>
<name>A0ABP6UM98_9FLAO</name>
<dbReference type="RefSeq" id="WP_344927452.1">
    <property type="nucleotide sequence ID" value="NZ_BAABCW010000008.1"/>
</dbReference>
<dbReference type="Proteomes" id="UP001500459">
    <property type="component" value="Unassembled WGS sequence"/>
</dbReference>
<gene>
    <name evidence="2" type="ORF">GCM10022393_22630</name>
</gene>
<keyword evidence="1" id="KW-1133">Transmembrane helix</keyword>
<evidence type="ECO:0000313" key="3">
    <source>
        <dbReference type="Proteomes" id="UP001500459"/>
    </source>
</evidence>
<dbReference type="PROSITE" id="PS51257">
    <property type="entry name" value="PROKAR_LIPOPROTEIN"/>
    <property type="match status" value="1"/>
</dbReference>
<protein>
    <submittedName>
        <fullName evidence="2">Uncharacterized protein</fullName>
    </submittedName>
</protein>
<accession>A0ABP6UM98</accession>
<evidence type="ECO:0000256" key="1">
    <source>
        <dbReference type="SAM" id="Phobius"/>
    </source>
</evidence>
<reference evidence="3" key="1">
    <citation type="journal article" date="2019" name="Int. J. Syst. Evol. Microbiol.">
        <title>The Global Catalogue of Microorganisms (GCM) 10K type strain sequencing project: providing services to taxonomists for standard genome sequencing and annotation.</title>
        <authorList>
            <consortium name="The Broad Institute Genomics Platform"/>
            <consortium name="The Broad Institute Genome Sequencing Center for Infectious Disease"/>
            <person name="Wu L."/>
            <person name="Ma J."/>
        </authorList>
    </citation>
    <scope>NUCLEOTIDE SEQUENCE [LARGE SCALE GENOMIC DNA]</scope>
    <source>
        <strain evidence="3">JCM 17106</strain>
    </source>
</reference>
<comment type="caution">
    <text evidence="2">The sequence shown here is derived from an EMBL/GenBank/DDBJ whole genome shotgun (WGS) entry which is preliminary data.</text>
</comment>
<keyword evidence="1" id="KW-0472">Membrane</keyword>
<dbReference type="EMBL" id="BAABCW010000008">
    <property type="protein sequence ID" value="GAA3509543.1"/>
    <property type="molecule type" value="Genomic_DNA"/>
</dbReference>
<sequence>MNRQSAIVISYYLISILVMISFSGCNSGQKNQKVPLDSKNVKKEIVRTSDSIDIEMMVESSIKNSIDSIDVMIIPCANGYEYKIHGYDFNPIIEHTLNDVSQIKVHPFPVKKLIGVPYQGVFEKKYCAPILEKVQVSYLIMIRFTDNPFSNDPTKRSWGYQTRILKTKTMEQVNSISATGLLQYAEIEEHIQSNIDKLRSDIEQLHSNE</sequence>
<keyword evidence="3" id="KW-1185">Reference proteome</keyword>
<proteinExistence type="predicted"/>
<organism evidence="2 3">
    <name type="scientific">Aquimarina addita</name>
    <dbReference type="NCBI Taxonomy" id="870485"/>
    <lineage>
        <taxon>Bacteria</taxon>
        <taxon>Pseudomonadati</taxon>
        <taxon>Bacteroidota</taxon>
        <taxon>Flavobacteriia</taxon>
        <taxon>Flavobacteriales</taxon>
        <taxon>Flavobacteriaceae</taxon>
        <taxon>Aquimarina</taxon>
    </lineage>
</organism>
<keyword evidence="1" id="KW-0812">Transmembrane</keyword>
<evidence type="ECO:0000313" key="2">
    <source>
        <dbReference type="EMBL" id="GAA3509543.1"/>
    </source>
</evidence>